<dbReference type="EMBL" id="DSQF01000022">
    <property type="protein sequence ID" value="HGZ43905.1"/>
    <property type="molecule type" value="Genomic_DNA"/>
</dbReference>
<gene>
    <name evidence="4 6" type="primary">msrA</name>
    <name evidence="6" type="ORF">ENR23_10890</name>
</gene>
<evidence type="ECO:0000259" key="5">
    <source>
        <dbReference type="Pfam" id="PF01625"/>
    </source>
</evidence>
<sequence>MSEPRLETATLAGGCFWCLEAVYRELRGVTSVVSGYSGGHAPNPSYEDVCAGGTGHAEVVQVTFDPAVVSFRDLLDVFFTIHDPTTLNRQGADVGTQYRSAIFFHTPAQKAEAERAIADLAAQGLWPDPIVTEVAPFAAFYPAEGYHQRYFERNPGQPYCRAVVAPKVAKFRKLHFERLRAPGS</sequence>
<dbReference type="Gene3D" id="3.30.1060.10">
    <property type="entry name" value="Peptide methionine sulphoxide reductase MsrA"/>
    <property type="match status" value="1"/>
</dbReference>
<reference evidence="6" key="1">
    <citation type="journal article" date="2020" name="mSystems">
        <title>Genome- and Community-Level Interaction Insights into Carbon Utilization and Element Cycling Functions of Hydrothermarchaeota in Hydrothermal Sediment.</title>
        <authorList>
            <person name="Zhou Z."/>
            <person name="Liu Y."/>
            <person name="Xu W."/>
            <person name="Pan J."/>
            <person name="Luo Z.H."/>
            <person name="Li M."/>
        </authorList>
    </citation>
    <scope>NUCLEOTIDE SEQUENCE [LARGE SCALE GENOMIC DNA]</scope>
    <source>
        <strain evidence="6">SpSt-381</strain>
    </source>
</reference>
<dbReference type="InterPro" id="IPR036509">
    <property type="entry name" value="Met_Sox_Rdtase_MsrA_sf"/>
</dbReference>
<name>A0A832MLN3_UNCEI</name>
<evidence type="ECO:0000256" key="3">
    <source>
        <dbReference type="ARBA" id="ARBA00048782"/>
    </source>
</evidence>
<evidence type="ECO:0000256" key="4">
    <source>
        <dbReference type="HAMAP-Rule" id="MF_01401"/>
    </source>
</evidence>
<dbReference type="PANTHER" id="PTHR43774:SF1">
    <property type="entry name" value="PEPTIDE METHIONINE SULFOXIDE REDUCTASE MSRA 2"/>
    <property type="match status" value="1"/>
</dbReference>
<keyword evidence="1 4" id="KW-0560">Oxidoreductase</keyword>
<evidence type="ECO:0000256" key="1">
    <source>
        <dbReference type="ARBA" id="ARBA00023002"/>
    </source>
</evidence>
<dbReference type="AlphaFoldDB" id="A0A832MLN3"/>
<comment type="similarity">
    <text evidence="4">Belongs to the MsrA Met sulfoxide reductase family.</text>
</comment>
<dbReference type="PANTHER" id="PTHR43774">
    <property type="entry name" value="PEPTIDE METHIONINE SULFOXIDE REDUCTASE"/>
    <property type="match status" value="1"/>
</dbReference>
<dbReference type="HAMAP" id="MF_01401">
    <property type="entry name" value="MsrA"/>
    <property type="match status" value="1"/>
</dbReference>
<dbReference type="Pfam" id="PF01625">
    <property type="entry name" value="PMSR"/>
    <property type="match status" value="1"/>
</dbReference>
<protein>
    <recommendedName>
        <fullName evidence="4">Peptide methionine sulfoxide reductase MsrA</fullName>
        <shortName evidence="4">Protein-methionine-S-oxide reductase</shortName>
        <ecNumber evidence="4">1.8.4.11</ecNumber>
    </recommendedName>
    <alternativeName>
        <fullName evidence="4">Peptide-methionine (S)-S-oxide reductase</fullName>
        <shortName evidence="4">Peptide Met(O) reductase</shortName>
    </alternativeName>
</protein>
<feature type="domain" description="Peptide methionine sulphoxide reductase MsrA" evidence="5">
    <location>
        <begin position="8"/>
        <end position="160"/>
    </location>
</feature>
<feature type="active site" evidence="4">
    <location>
        <position position="15"/>
    </location>
</feature>
<dbReference type="NCBIfam" id="TIGR00401">
    <property type="entry name" value="msrA"/>
    <property type="match status" value="1"/>
</dbReference>
<proteinExistence type="inferred from homology"/>
<dbReference type="EC" id="1.8.4.11" evidence="4"/>
<accession>A0A832MLN3</accession>
<dbReference type="InterPro" id="IPR002569">
    <property type="entry name" value="Met_Sox_Rdtase_MsrA_dom"/>
</dbReference>
<evidence type="ECO:0000256" key="2">
    <source>
        <dbReference type="ARBA" id="ARBA00047806"/>
    </source>
</evidence>
<organism evidence="6">
    <name type="scientific">Eiseniibacteriota bacterium</name>
    <dbReference type="NCBI Taxonomy" id="2212470"/>
    <lineage>
        <taxon>Bacteria</taxon>
        <taxon>Candidatus Eiseniibacteriota</taxon>
    </lineage>
</organism>
<comment type="function">
    <text evidence="4">Has an important function as a repair enzyme for proteins that have been inactivated by oxidation. Catalyzes the reversible oxidation-reduction of methionine sulfoxide in proteins to methionine.</text>
</comment>
<comment type="caution">
    <text evidence="6">The sequence shown here is derived from an EMBL/GenBank/DDBJ whole genome shotgun (WGS) entry which is preliminary data.</text>
</comment>
<comment type="catalytic activity">
    <reaction evidence="2 4">
        <text>L-methionyl-[protein] + [thioredoxin]-disulfide + H2O = L-methionyl-(S)-S-oxide-[protein] + [thioredoxin]-dithiol</text>
        <dbReference type="Rhea" id="RHEA:14217"/>
        <dbReference type="Rhea" id="RHEA-COMP:10698"/>
        <dbReference type="Rhea" id="RHEA-COMP:10700"/>
        <dbReference type="Rhea" id="RHEA-COMP:12313"/>
        <dbReference type="Rhea" id="RHEA-COMP:12315"/>
        <dbReference type="ChEBI" id="CHEBI:15377"/>
        <dbReference type="ChEBI" id="CHEBI:16044"/>
        <dbReference type="ChEBI" id="CHEBI:29950"/>
        <dbReference type="ChEBI" id="CHEBI:44120"/>
        <dbReference type="ChEBI" id="CHEBI:50058"/>
        <dbReference type="EC" id="1.8.4.11"/>
    </reaction>
</comment>
<comment type="catalytic activity">
    <reaction evidence="3 4">
        <text>[thioredoxin]-disulfide + L-methionine + H2O = L-methionine (S)-S-oxide + [thioredoxin]-dithiol</text>
        <dbReference type="Rhea" id="RHEA:19993"/>
        <dbReference type="Rhea" id="RHEA-COMP:10698"/>
        <dbReference type="Rhea" id="RHEA-COMP:10700"/>
        <dbReference type="ChEBI" id="CHEBI:15377"/>
        <dbReference type="ChEBI" id="CHEBI:29950"/>
        <dbReference type="ChEBI" id="CHEBI:50058"/>
        <dbReference type="ChEBI" id="CHEBI:57844"/>
        <dbReference type="ChEBI" id="CHEBI:58772"/>
        <dbReference type="EC" id="1.8.4.11"/>
    </reaction>
</comment>
<dbReference type="GO" id="GO:0008113">
    <property type="term" value="F:peptide-methionine (S)-S-oxide reductase activity"/>
    <property type="evidence" value="ECO:0007669"/>
    <property type="project" value="UniProtKB-UniRule"/>
</dbReference>
<dbReference type="SUPFAM" id="SSF55068">
    <property type="entry name" value="Peptide methionine sulfoxide reductase"/>
    <property type="match status" value="1"/>
</dbReference>
<evidence type="ECO:0000313" key="6">
    <source>
        <dbReference type="EMBL" id="HGZ43905.1"/>
    </source>
</evidence>